<organism evidence="2 3">
    <name type="scientific">Geomicrobium sediminis</name>
    <dbReference type="NCBI Taxonomy" id="1347788"/>
    <lineage>
        <taxon>Bacteria</taxon>
        <taxon>Bacillati</taxon>
        <taxon>Bacillota</taxon>
        <taxon>Bacilli</taxon>
        <taxon>Bacillales</taxon>
        <taxon>Geomicrobium</taxon>
    </lineage>
</organism>
<evidence type="ECO:0000313" key="3">
    <source>
        <dbReference type="Proteomes" id="UP000741863"/>
    </source>
</evidence>
<protein>
    <submittedName>
        <fullName evidence="2">Death-on-curing protein</fullName>
    </submittedName>
</protein>
<dbReference type="NCBIfam" id="TIGR01550">
    <property type="entry name" value="DOC_P1"/>
    <property type="match status" value="1"/>
</dbReference>
<reference evidence="2 3" key="1">
    <citation type="submission" date="2021-01" db="EMBL/GenBank/DDBJ databases">
        <title>Genomic Encyclopedia of Type Strains, Phase IV (KMG-IV): sequencing the most valuable type-strain genomes for metagenomic binning, comparative biology and taxonomic classification.</title>
        <authorList>
            <person name="Goeker M."/>
        </authorList>
    </citation>
    <scope>NUCLEOTIDE SEQUENCE [LARGE SCALE GENOMIC DNA]</scope>
    <source>
        <strain evidence="2 3">DSM 25540</strain>
    </source>
</reference>
<proteinExistence type="predicted"/>
<dbReference type="EMBL" id="JAFBEC010000010">
    <property type="protein sequence ID" value="MBM7634223.1"/>
    <property type="molecule type" value="Genomic_DNA"/>
</dbReference>
<dbReference type="InterPro" id="IPR053737">
    <property type="entry name" value="Type_II_TA_Toxin"/>
</dbReference>
<dbReference type="Proteomes" id="UP000741863">
    <property type="component" value="Unassembled WGS sequence"/>
</dbReference>
<dbReference type="PANTHER" id="PTHR39426:SF1">
    <property type="entry name" value="HOMOLOGY TO DEATH-ON-CURING PROTEIN OF PHAGE P1"/>
    <property type="match status" value="1"/>
</dbReference>
<dbReference type="RefSeq" id="WP_204698996.1">
    <property type="nucleotide sequence ID" value="NZ_JAFBEC010000010.1"/>
</dbReference>
<evidence type="ECO:0000313" key="2">
    <source>
        <dbReference type="EMBL" id="MBM7634223.1"/>
    </source>
</evidence>
<feature type="domain" description="Fido" evidence="1">
    <location>
        <begin position="5"/>
        <end position="84"/>
    </location>
</feature>
<dbReference type="Pfam" id="PF02661">
    <property type="entry name" value="Fic"/>
    <property type="match status" value="1"/>
</dbReference>
<dbReference type="PANTHER" id="PTHR39426">
    <property type="entry name" value="HOMOLOGY TO DEATH-ON-CURING PROTEIN OF PHAGE P1"/>
    <property type="match status" value="1"/>
</dbReference>
<keyword evidence="3" id="KW-1185">Reference proteome</keyword>
<gene>
    <name evidence="2" type="ORF">JOD17_003325</name>
</gene>
<accession>A0ABS2PFM9</accession>
<dbReference type="Gene3D" id="1.20.120.1870">
    <property type="entry name" value="Fic/DOC protein, Fido domain"/>
    <property type="match status" value="1"/>
</dbReference>
<dbReference type="InterPro" id="IPR003812">
    <property type="entry name" value="Fido"/>
</dbReference>
<dbReference type="InterPro" id="IPR006440">
    <property type="entry name" value="Doc"/>
</dbReference>
<name>A0ABS2PFM9_9BACL</name>
<comment type="caution">
    <text evidence="2">The sequence shown here is derived from an EMBL/GenBank/DDBJ whole genome shotgun (WGS) entry which is preliminary data.</text>
</comment>
<evidence type="ECO:0000259" key="1">
    <source>
        <dbReference type="Pfam" id="PF02661"/>
    </source>
</evidence>
<sequence length="168" mass="19387">MNNVSEIEVKRINAYIITKYSPGEEIGIKEYGNLDSALNRPKTDVFGYEAYPTLYLKCSSLFYSLINNHAFHNANKLTAFWFLLGMLQLNNITLTASNDEVVNFTVEIAENDDKTVDMEKHILYIAEGLRCILDKMINNCHLVFFIISRTRTKIARTQRSYHNEGYTD</sequence>